<dbReference type="Gene3D" id="3.40.50.1820">
    <property type="entry name" value="alpha/beta hydrolase"/>
    <property type="match status" value="1"/>
</dbReference>
<dbReference type="AlphaFoldDB" id="A0A1Y2EH60"/>
<evidence type="ECO:0000256" key="6">
    <source>
        <dbReference type="ARBA" id="ARBA00023136"/>
    </source>
</evidence>
<dbReference type="EMBL" id="MCFJ01000001">
    <property type="protein sequence ID" value="ORY70909.1"/>
    <property type="molecule type" value="Genomic_DNA"/>
</dbReference>
<dbReference type="GO" id="GO:0016020">
    <property type="term" value="C:membrane"/>
    <property type="evidence" value="ECO:0007669"/>
    <property type="project" value="UniProtKB-SubCell"/>
</dbReference>
<sequence length="314" mass="35087">DDPLGLTVLHVPDSEHRTVDILFIHGLGGTSMRTWCKNRDLDLLWPKHWLPEETDLSTARILTFGYHAHFSTKKQQASLNIGEFANDLLFRMKYGEDGKDKMGQVPIIIVAHSMGGLVFKKACTPSDFMEIIHGQLNEKYKKITSSIKSVLFLATPHRGTDVAETLNKMLSSSIFGHSPKDYVTELTKNSPTIDELNEQFRHRAAKLKVLSFYETLGTNIGPVIVMISEKHSSVLCYQDETPQPLVANHHDVCKFTSPDDSNYKSVRGALRSVVNTLRFSGAGDPGAEQDLEAVQKWLRTTGAPDDDMTAFRSV</sequence>
<evidence type="ECO:0000256" key="1">
    <source>
        <dbReference type="ARBA" id="ARBA00004173"/>
    </source>
</evidence>
<dbReference type="SUPFAM" id="SSF53474">
    <property type="entry name" value="alpha/beta-Hydrolases"/>
    <property type="match status" value="1"/>
</dbReference>
<accession>A0A1Y2EH60</accession>
<dbReference type="STRING" id="1141098.A0A1Y2EH60"/>
<keyword evidence="4" id="KW-0256">Endoplasmic reticulum</keyword>
<evidence type="ECO:0000256" key="5">
    <source>
        <dbReference type="ARBA" id="ARBA00023128"/>
    </source>
</evidence>
<dbReference type="GO" id="GO:0005783">
    <property type="term" value="C:endoplasmic reticulum"/>
    <property type="evidence" value="ECO:0007669"/>
    <property type="project" value="UniProtKB-SubCell"/>
</dbReference>
<evidence type="ECO:0000313" key="7">
    <source>
        <dbReference type="EMBL" id="ORY70909.1"/>
    </source>
</evidence>
<dbReference type="GeneID" id="63771317"/>
<dbReference type="RefSeq" id="XP_040720501.1">
    <property type="nucleotide sequence ID" value="XM_040855105.1"/>
</dbReference>
<keyword evidence="6" id="KW-0472">Membrane</keyword>
<organism evidence="7 8">
    <name type="scientific">Pseudomassariella vexata</name>
    <dbReference type="NCBI Taxonomy" id="1141098"/>
    <lineage>
        <taxon>Eukaryota</taxon>
        <taxon>Fungi</taxon>
        <taxon>Dikarya</taxon>
        <taxon>Ascomycota</taxon>
        <taxon>Pezizomycotina</taxon>
        <taxon>Sordariomycetes</taxon>
        <taxon>Xylariomycetidae</taxon>
        <taxon>Amphisphaeriales</taxon>
        <taxon>Pseudomassariaceae</taxon>
        <taxon>Pseudomassariella</taxon>
    </lineage>
</organism>
<dbReference type="PANTHER" id="PTHR48182:SF2">
    <property type="entry name" value="PROTEIN SERAC1"/>
    <property type="match status" value="1"/>
</dbReference>
<name>A0A1Y2EH60_9PEZI</name>
<protein>
    <recommendedName>
        <fullName evidence="9">GPI inositol-deacylase</fullName>
    </recommendedName>
</protein>
<dbReference type="Proteomes" id="UP000193689">
    <property type="component" value="Unassembled WGS sequence"/>
</dbReference>
<keyword evidence="5" id="KW-0496">Mitochondrion</keyword>
<comment type="subcellular location">
    <subcellularLocation>
        <location evidence="2">Endoplasmic reticulum</location>
    </subcellularLocation>
    <subcellularLocation>
        <location evidence="3">Membrane</location>
    </subcellularLocation>
    <subcellularLocation>
        <location evidence="1">Mitochondrion</location>
    </subcellularLocation>
</comment>
<comment type="caution">
    <text evidence="7">The sequence shown here is derived from an EMBL/GenBank/DDBJ whole genome shotgun (WGS) entry which is preliminary data.</text>
</comment>
<dbReference type="OrthoDB" id="194358at2759"/>
<dbReference type="GO" id="GO:0005739">
    <property type="term" value="C:mitochondrion"/>
    <property type="evidence" value="ECO:0007669"/>
    <property type="project" value="UniProtKB-SubCell"/>
</dbReference>
<evidence type="ECO:0000256" key="2">
    <source>
        <dbReference type="ARBA" id="ARBA00004240"/>
    </source>
</evidence>
<evidence type="ECO:0000313" key="8">
    <source>
        <dbReference type="Proteomes" id="UP000193689"/>
    </source>
</evidence>
<dbReference type="PANTHER" id="PTHR48182">
    <property type="entry name" value="PROTEIN SERAC1"/>
    <property type="match status" value="1"/>
</dbReference>
<reference evidence="7 8" key="1">
    <citation type="submission" date="2016-07" db="EMBL/GenBank/DDBJ databases">
        <title>Pervasive Adenine N6-methylation of Active Genes in Fungi.</title>
        <authorList>
            <consortium name="DOE Joint Genome Institute"/>
            <person name="Mondo S.J."/>
            <person name="Dannebaum R.O."/>
            <person name="Kuo R.C."/>
            <person name="Labutti K."/>
            <person name="Haridas S."/>
            <person name="Kuo A."/>
            <person name="Salamov A."/>
            <person name="Ahrendt S.R."/>
            <person name="Lipzen A."/>
            <person name="Sullivan W."/>
            <person name="Andreopoulos W.B."/>
            <person name="Clum A."/>
            <person name="Lindquist E."/>
            <person name="Daum C."/>
            <person name="Ramamoorthy G.K."/>
            <person name="Gryganskyi A."/>
            <person name="Culley D."/>
            <person name="Magnuson J.K."/>
            <person name="James T.Y."/>
            <person name="O'Malley M.A."/>
            <person name="Stajich J.E."/>
            <person name="Spatafora J.W."/>
            <person name="Visel A."/>
            <person name="Grigoriev I.V."/>
        </authorList>
    </citation>
    <scope>NUCLEOTIDE SEQUENCE [LARGE SCALE GENOMIC DNA]</scope>
    <source>
        <strain evidence="7 8">CBS 129021</strain>
    </source>
</reference>
<evidence type="ECO:0000256" key="4">
    <source>
        <dbReference type="ARBA" id="ARBA00022824"/>
    </source>
</evidence>
<dbReference type="InterPro" id="IPR029058">
    <property type="entry name" value="AB_hydrolase_fold"/>
</dbReference>
<evidence type="ECO:0008006" key="9">
    <source>
        <dbReference type="Google" id="ProtNLM"/>
    </source>
</evidence>
<keyword evidence="8" id="KW-1185">Reference proteome</keyword>
<feature type="non-terminal residue" evidence="7">
    <location>
        <position position="1"/>
    </location>
</feature>
<gene>
    <name evidence="7" type="ORF">BCR38DRAFT_331954</name>
</gene>
<dbReference type="InParanoid" id="A0A1Y2EH60"/>
<evidence type="ECO:0000256" key="3">
    <source>
        <dbReference type="ARBA" id="ARBA00004370"/>
    </source>
</evidence>
<proteinExistence type="predicted"/>
<dbReference type="InterPro" id="IPR052374">
    <property type="entry name" value="SERAC1"/>
</dbReference>